<dbReference type="SUPFAM" id="SSF51735">
    <property type="entry name" value="NAD(P)-binding Rossmann-fold domains"/>
    <property type="match status" value="1"/>
</dbReference>
<protein>
    <recommendedName>
        <fullName evidence="1">NAD-dependent epimerase/dehydratase domain-containing protein</fullName>
    </recommendedName>
</protein>
<keyword evidence="3" id="KW-1185">Reference proteome</keyword>
<dbReference type="OrthoDB" id="16464at2759"/>
<name>A0A0C3ACH8_SERVB</name>
<dbReference type="Pfam" id="PF01370">
    <property type="entry name" value="Epimerase"/>
    <property type="match status" value="1"/>
</dbReference>
<accession>A0A0C3ACH8</accession>
<proteinExistence type="predicted"/>
<dbReference type="STRING" id="933852.A0A0C3ACH8"/>
<dbReference type="InterPro" id="IPR036291">
    <property type="entry name" value="NAD(P)-bd_dom_sf"/>
</dbReference>
<dbReference type="PANTHER" id="PTHR43245">
    <property type="entry name" value="BIFUNCTIONAL POLYMYXIN RESISTANCE PROTEIN ARNA"/>
    <property type="match status" value="1"/>
</dbReference>
<organism evidence="2 3">
    <name type="scientific">Serendipita vermifera MAFF 305830</name>
    <dbReference type="NCBI Taxonomy" id="933852"/>
    <lineage>
        <taxon>Eukaryota</taxon>
        <taxon>Fungi</taxon>
        <taxon>Dikarya</taxon>
        <taxon>Basidiomycota</taxon>
        <taxon>Agaricomycotina</taxon>
        <taxon>Agaricomycetes</taxon>
        <taxon>Sebacinales</taxon>
        <taxon>Serendipitaceae</taxon>
        <taxon>Serendipita</taxon>
    </lineage>
</organism>
<evidence type="ECO:0000313" key="3">
    <source>
        <dbReference type="Proteomes" id="UP000054097"/>
    </source>
</evidence>
<dbReference type="PANTHER" id="PTHR43245:SF11">
    <property type="entry name" value="LD23561P"/>
    <property type="match status" value="1"/>
</dbReference>
<reference evidence="2 3" key="1">
    <citation type="submission" date="2014-04" db="EMBL/GenBank/DDBJ databases">
        <authorList>
            <consortium name="DOE Joint Genome Institute"/>
            <person name="Kuo A."/>
            <person name="Zuccaro A."/>
            <person name="Kohler A."/>
            <person name="Nagy L.G."/>
            <person name="Floudas D."/>
            <person name="Copeland A."/>
            <person name="Barry K.W."/>
            <person name="Cichocki N."/>
            <person name="Veneault-Fourrey C."/>
            <person name="LaButti K."/>
            <person name="Lindquist E.A."/>
            <person name="Lipzen A."/>
            <person name="Lundell T."/>
            <person name="Morin E."/>
            <person name="Murat C."/>
            <person name="Sun H."/>
            <person name="Tunlid A."/>
            <person name="Henrissat B."/>
            <person name="Grigoriev I.V."/>
            <person name="Hibbett D.S."/>
            <person name="Martin F."/>
            <person name="Nordberg H.P."/>
            <person name="Cantor M.N."/>
            <person name="Hua S.X."/>
        </authorList>
    </citation>
    <scope>NUCLEOTIDE SEQUENCE [LARGE SCALE GENOMIC DNA]</scope>
    <source>
        <strain evidence="2 3">MAFF 305830</strain>
    </source>
</reference>
<evidence type="ECO:0000313" key="2">
    <source>
        <dbReference type="EMBL" id="KIM22375.1"/>
    </source>
</evidence>
<reference evidence="3" key="2">
    <citation type="submission" date="2015-01" db="EMBL/GenBank/DDBJ databases">
        <title>Evolutionary Origins and Diversification of the Mycorrhizal Mutualists.</title>
        <authorList>
            <consortium name="DOE Joint Genome Institute"/>
            <consortium name="Mycorrhizal Genomics Consortium"/>
            <person name="Kohler A."/>
            <person name="Kuo A."/>
            <person name="Nagy L.G."/>
            <person name="Floudas D."/>
            <person name="Copeland A."/>
            <person name="Barry K.W."/>
            <person name="Cichocki N."/>
            <person name="Veneault-Fourrey C."/>
            <person name="LaButti K."/>
            <person name="Lindquist E.A."/>
            <person name="Lipzen A."/>
            <person name="Lundell T."/>
            <person name="Morin E."/>
            <person name="Murat C."/>
            <person name="Riley R."/>
            <person name="Ohm R."/>
            <person name="Sun H."/>
            <person name="Tunlid A."/>
            <person name="Henrissat B."/>
            <person name="Grigoriev I.V."/>
            <person name="Hibbett D.S."/>
            <person name="Martin F."/>
        </authorList>
    </citation>
    <scope>NUCLEOTIDE SEQUENCE [LARGE SCALE GENOMIC DNA]</scope>
    <source>
        <strain evidence="3">MAFF 305830</strain>
    </source>
</reference>
<dbReference type="InterPro" id="IPR001509">
    <property type="entry name" value="Epimerase_deHydtase"/>
</dbReference>
<evidence type="ECO:0000259" key="1">
    <source>
        <dbReference type="Pfam" id="PF01370"/>
    </source>
</evidence>
<dbReference type="HOGENOM" id="CLU_045030_0_0_1"/>
<gene>
    <name evidence="2" type="ORF">M408DRAFT_332944</name>
</gene>
<dbReference type="InterPro" id="IPR050177">
    <property type="entry name" value="Lipid_A_modif_metabolic_enz"/>
</dbReference>
<dbReference type="EMBL" id="KN824357">
    <property type="protein sequence ID" value="KIM22375.1"/>
    <property type="molecule type" value="Genomic_DNA"/>
</dbReference>
<sequence length="425" mass="47327">MAQKPNILIFGGCNSLSPQLALHLVPLQGEPLVSHIRMVDKFSLFPQTTYVSKEFIKLLQDRSDVIEYRQANLTVPATVAKCFTDPAPNGQPYTHIFDISGENAFDRPAAIQISQTLNVSLNLAREAAKQNVKAYIRSLGGFYDHVTEKKKYKEDDADGWKPLGVRGVWWHETMRAVASVPNLPLVVLRRAYAYGPGETHGEVTKTILLGLVYKHLDEEMKFLWASKLKKNTVHVRDVVGAAWTAAQWAAGLDREKMNALAGVSLPPSGDDSVKGVPGVIQKDQGGVLVPLFNLVDDNDSNQENTGAVISKVFGIKFGFQGSFASQLAKLRFETVVEDINELHMEEWTKIIATYANPPVPSTPLSPYALQYQLEKHGCALDGEKLKKVLGYKFLHPYFTEETVRETIESYRVDGIWPQTDKYPPS</sequence>
<dbReference type="Gene3D" id="3.40.50.720">
    <property type="entry name" value="NAD(P)-binding Rossmann-like Domain"/>
    <property type="match status" value="1"/>
</dbReference>
<feature type="domain" description="NAD-dependent epimerase/dehydratase" evidence="1">
    <location>
        <begin position="104"/>
        <end position="257"/>
    </location>
</feature>
<dbReference type="AlphaFoldDB" id="A0A0C3ACH8"/>
<dbReference type="Proteomes" id="UP000054097">
    <property type="component" value="Unassembled WGS sequence"/>
</dbReference>